<gene>
    <name evidence="1" type="ORF">COX41_04405</name>
</gene>
<accession>A0A2G9YIV1</accession>
<sequence length="240" mass="27837">MQELKIAPRMKKKLGSFIKSLQGIFLDGLISVILYGSAASGEFVDNHSNLNILIVLKDTDPNILKKASKLIRKFPLFQALFLNPGYIERSTDVFPIEFLDMKENYYILFGLDIIKDIKIDLKNLRFQCEQELKAKMLNLRQLYLKLNGNKSALKTILLKSFTSILHIARNVLRLKGKTPAYKKEVILEDLAKEFPLDITIWRRILALRNREEKIRNKEVELLFVSFIREVGKISDIVDRL</sequence>
<name>A0A2G9YIV1_9BACT</name>
<reference evidence="1 2" key="1">
    <citation type="submission" date="2017-09" db="EMBL/GenBank/DDBJ databases">
        <title>Depth-based differentiation of microbial function through sediment-hosted aquifers and enrichment of novel symbionts in the deep terrestrial subsurface.</title>
        <authorList>
            <person name="Probst A.J."/>
            <person name="Ladd B."/>
            <person name="Jarett J.K."/>
            <person name="Geller-Mcgrath D.E."/>
            <person name="Sieber C.M."/>
            <person name="Emerson J.B."/>
            <person name="Anantharaman K."/>
            <person name="Thomas B.C."/>
            <person name="Malmstrom R."/>
            <person name="Stieglmeier M."/>
            <person name="Klingl A."/>
            <person name="Woyke T."/>
            <person name="Ryan C.M."/>
            <person name="Banfield J.F."/>
        </authorList>
    </citation>
    <scope>NUCLEOTIDE SEQUENCE [LARGE SCALE GENOMIC DNA]</scope>
    <source>
        <strain evidence="1">CG23_combo_of_CG06-09_8_20_14_all_41_10</strain>
    </source>
</reference>
<protein>
    <recommendedName>
        <fullName evidence="3">Polymerase nucleotidyl transferase domain-containing protein</fullName>
    </recommendedName>
</protein>
<dbReference type="Gene3D" id="3.30.460.10">
    <property type="entry name" value="Beta Polymerase, domain 2"/>
    <property type="match status" value="1"/>
</dbReference>
<comment type="caution">
    <text evidence="1">The sequence shown here is derived from an EMBL/GenBank/DDBJ whole genome shotgun (WGS) entry which is preliminary data.</text>
</comment>
<dbReference type="InterPro" id="IPR043519">
    <property type="entry name" value="NT_sf"/>
</dbReference>
<dbReference type="EMBL" id="PCRK01000108">
    <property type="protein sequence ID" value="PIP19145.1"/>
    <property type="molecule type" value="Genomic_DNA"/>
</dbReference>
<dbReference type="AlphaFoldDB" id="A0A2G9YIV1"/>
<dbReference type="SUPFAM" id="SSF81301">
    <property type="entry name" value="Nucleotidyltransferase"/>
    <property type="match status" value="1"/>
</dbReference>
<evidence type="ECO:0000313" key="2">
    <source>
        <dbReference type="Proteomes" id="UP000231292"/>
    </source>
</evidence>
<dbReference type="Proteomes" id="UP000231292">
    <property type="component" value="Unassembled WGS sequence"/>
</dbReference>
<evidence type="ECO:0008006" key="3">
    <source>
        <dbReference type="Google" id="ProtNLM"/>
    </source>
</evidence>
<organism evidence="1 2">
    <name type="scientific">Candidatus Sherwoodlollariibacterium unditelluris</name>
    <dbReference type="NCBI Taxonomy" id="1974757"/>
    <lineage>
        <taxon>Bacteria</taxon>
        <taxon>Pseudomonadati</taxon>
        <taxon>Candidatus Omnitrophota</taxon>
        <taxon>Candidatus Sherwoodlollariibacterium</taxon>
    </lineage>
</organism>
<evidence type="ECO:0000313" key="1">
    <source>
        <dbReference type="EMBL" id="PIP19145.1"/>
    </source>
</evidence>
<proteinExistence type="predicted"/>